<proteinExistence type="predicted"/>
<reference evidence="2" key="1">
    <citation type="submission" date="2017-12" db="EMBL/GenBank/DDBJ databases">
        <title>Sequencing the genomes of 1000 Actinobacteria strains.</title>
        <authorList>
            <person name="Klenk H.-P."/>
        </authorList>
    </citation>
    <scope>NUCLEOTIDE SEQUENCE [LARGE SCALE GENOMIC DNA]</scope>
    <source>
        <strain evidence="2">DSM 44228</strain>
    </source>
</reference>
<dbReference type="InterPro" id="IPR008948">
    <property type="entry name" value="L-Aspartase-like"/>
</dbReference>
<dbReference type="Proteomes" id="UP000233786">
    <property type="component" value="Unassembled WGS sequence"/>
</dbReference>
<sequence length="494" mass="50461">MTAIQGAVRAGNPVLLGGPELSGEDVVRIADGLGVGASPAALDRLRKRWLNARKPVPQPVYGRTTGVGANRGEVVPGSAAHGMRLLRSHASGIGNLLPERDVRAMLAVRVNQVLRGGALQPAIAEAMVTALNAGTCPEVHEHGAVGTGDLGPLAELGVALAGEASWAGGGRPPDPVIMTDGDALALISSNALTIAQAALAAEEVRGLLDATAPIAALTLLAVDGSTEPFAPEVHAGRPHAGAARVAADMLALLGGAVTAGCRIQDPFGLRCFPQVHGPALEALADVDSVLAVELNAASENPLITDQQVRHHGGFHAAQLVLALDRLRLAMLSTAQLSAGRLSLLTDPEMTCLRPFLATGPPGSSGIMVLEYGVGSVLAELRNAAYPATLGHVVLSRGAEEHASFASQAARQSGRAAEAYRLVLACELVAAIRALRLSGPGPAQPVRAVYRRACGALDPDARDRPLSADVSAAAAIIDEIARIGRRLVRAGAGAD</sequence>
<dbReference type="AlphaFoldDB" id="A0A2N3Y229"/>
<evidence type="ECO:0000313" key="2">
    <source>
        <dbReference type="EMBL" id="PKW16969.1"/>
    </source>
</evidence>
<dbReference type="Pfam" id="PF00221">
    <property type="entry name" value="Lyase_aromatic"/>
    <property type="match status" value="1"/>
</dbReference>
<dbReference type="OrthoDB" id="3278073at2"/>
<keyword evidence="1" id="KW-0456">Lyase</keyword>
<keyword evidence="3" id="KW-1185">Reference proteome</keyword>
<dbReference type="Gene3D" id="1.20.200.10">
    <property type="entry name" value="Fumarase/aspartase (Central domain)"/>
    <property type="match status" value="1"/>
</dbReference>
<accession>A0A2N3Y229</accession>
<dbReference type="EMBL" id="PJNB01000001">
    <property type="protein sequence ID" value="PKW16969.1"/>
    <property type="molecule type" value="Genomic_DNA"/>
</dbReference>
<protein>
    <submittedName>
        <fullName evidence="2">Histidine ammonia-lyase</fullName>
    </submittedName>
</protein>
<organism evidence="2 3">
    <name type="scientific">Saccharopolyspora spinosa</name>
    <dbReference type="NCBI Taxonomy" id="60894"/>
    <lineage>
        <taxon>Bacteria</taxon>
        <taxon>Bacillati</taxon>
        <taxon>Actinomycetota</taxon>
        <taxon>Actinomycetes</taxon>
        <taxon>Pseudonocardiales</taxon>
        <taxon>Pseudonocardiaceae</taxon>
        <taxon>Saccharopolyspora</taxon>
    </lineage>
</organism>
<evidence type="ECO:0000313" key="3">
    <source>
        <dbReference type="Proteomes" id="UP000233786"/>
    </source>
</evidence>
<comment type="caution">
    <text evidence="2">The sequence shown here is derived from an EMBL/GenBank/DDBJ whole genome shotgun (WGS) entry which is preliminary data.</text>
</comment>
<dbReference type="SUPFAM" id="SSF48557">
    <property type="entry name" value="L-aspartase-like"/>
    <property type="match status" value="1"/>
</dbReference>
<evidence type="ECO:0000256" key="1">
    <source>
        <dbReference type="ARBA" id="ARBA00023239"/>
    </source>
</evidence>
<dbReference type="RefSeq" id="WP_010693401.1">
    <property type="nucleotide sequence ID" value="NZ_CP061007.1"/>
</dbReference>
<name>A0A2N3Y229_SACSN</name>
<dbReference type="CDD" id="cd00332">
    <property type="entry name" value="PAL-HAL"/>
    <property type="match status" value="1"/>
</dbReference>
<dbReference type="InterPro" id="IPR001106">
    <property type="entry name" value="Aromatic_Lyase"/>
</dbReference>
<gene>
    <name evidence="2" type="ORF">A8926_4882</name>
</gene>
<dbReference type="STRING" id="994479.GCA_000194155_01552"/>
<dbReference type="PANTHER" id="PTHR10362">
    <property type="entry name" value="HISTIDINE AMMONIA-LYASE"/>
    <property type="match status" value="1"/>
</dbReference>
<dbReference type="GO" id="GO:0016841">
    <property type="term" value="F:ammonia-lyase activity"/>
    <property type="evidence" value="ECO:0007669"/>
    <property type="project" value="UniProtKB-ARBA"/>
</dbReference>